<gene>
    <name evidence="1" type="ORF">KAK11_00445</name>
</gene>
<dbReference type="Pfam" id="PF03567">
    <property type="entry name" value="Sulfotransfer_2"/>
    <property type="match status" value="1"/>
</dbReference>
<dbReference type="InterPro" id="IPR005331">
    <property type="entry name" value="Sulfotransferase"/>
</dbReference>
<dbReference type="Proteomes" id="UP000672097">
    <property type="component" value="Unassembled WGS sequence"/>
</dbReference>
<keyword evidence="2" id="KW-1185">Reference proteome</keyword>
<proteinExistence type="predicted"/>
<sequence>MNLTHRNTAKHWIWTDRTLHASEIAFLNPDLAKLSFALNPLDIDHITDQDSGWGSAWHSKNLSQKALKLLPDVPYVLQQIPCDTHQDFVYACISSLTRAGYTQSFLYLHDPFLRLRHYISICANFKERDREICSAAIKCELQDRLLIRGAIDLLESKSTHFHDLPLTNLSDIDQAPWRLDNDSSTEFTSLLRQHLSRVFEFNPNYDGELLGDLSRAESYWLPDVRKTVKPLRPIFRITDEKDMVKEFRSSPLPHNVWPNQSFNWAGSVYLKEQKASDQLYLEMNKTLHPLIWGQSSPVIAKIYPDDAAAKFCRFREVKLIANQSPRIEVLAASGDERSSIGAIEFSAPSPAYIDGILVNSHSLGYTPIPKVACTSIKEFLFELMHGEPFTPSLIDDSTHVHQFFDRRLVPINFADHRIIVVRDPIQRFLSGYSNRVLHHKELTEEYILRQPNGAAFLAKNLPTTPDIDVFVENFESYRAVATIDHHFRPISEYIPTLECYTNVYPFERLNDFFSDLMQITKKSAAIRHAQRGGSKIDKSRLSPDSLIKLKRIFAADYDLLGQHYRAPE</sequence>
<accession>A0ABS5DRL9</accession>
<evidence type="ECO:0000313" key="1">
    <source>
        <dbReference type="EMBL" id="MBQ0933777.1"/>
    </source>
</evidence>
<dbReference type="EMBL" id="JAGQDG010000001">
    <property type="protein sequence ID" value="MBQ0933777.1"/>
    <property type="molecule type" value="Genomic_DNA"/>
</dbReference>
<protein>
    <submittedName>
        <fullName evidence="1">Sulfotransferase family 2 domain-containing protein</fullName>
    </submittedName>
</protein>
<reference evidence="1 2" key="1">
    <citation type="submission" date="2021-04" db="EMBL/GenBank/DDBJ databases">
        <title>The genome sequence of type strain Ideonella paludis KCTC 32238.</title>
        <authorList>
            <person name="Liu Y."/>
        </authorList>
    </citation>
    <scope>NUCLEOTIDE SEQUENCE [LARGE SCALE GENOMIC DNA]</scope>
    <source>
        <strain evidence="1 2">KCTC 32238</strain>
    </source>
</reference>
<comment type="caution">
    <text evidence="1">The sequence shown here is derived from an EMBL/GenBank/DDBJ whole genome shotgun (WGS) entry which is preliminary data.</text>
</comment>
<evidence type="ECO:0000313" key="2">
    <source>
        <dbReference type="Proteomes" id="UP000672097"/>
    </source>
</evidence>
<dbReference type="RefSeq" id="WP_210805064.1">
    <property type="nucleotide sequence ID" value="NZ_JAGQDG010000001.1"/>
</dbReference>
<organism evidence="1 2">
    <name type="scientific">Ideonella paludis</name>
    <dbReference type="NCBI Taxonomy" id="1233411"/>
    <lineage>
        <taxon>Bacteria</taxon>
        <taxon>Pseudomonadati</taxon>
        <taxon>Pseudomonadota</taxon>
        <taxon>Betaproteobacteria</taxon>
        <taxon>Burkholderiales</taxon>
        <taxon>Sphaerotilaceae</taxon>
        <taxon>Ideonella</taxon>
    </lineage>
</organism>
<name>A0ABS5DRL9_9BURK</name>